<name>A0A1D8NF21_YARLL</name>
<dbReference type="SMART" id="SM00256">
    <property type="entry name" value="FBOX"/>
    <property type="match status" value="1"/>
</dbReference>
<dbReference type="Gene3D" id="1.20.1280.50">
    <property type="match status" value="1"/>
</dbReference>
<gene>
    <name evidence="3" type="ORF">YALI1_D22401g</name>
</gene>
<evidence type="ECO:0000313" key="4">
    <source>
        <dbReference type="Proteomes" id="UP000182444"/>
    </source>
</evidence>
<proteinExistence type="predicted"/>
<dbReference type="Proteomes" id="UP000182444">
    <property type="component" value="Chromosome 1D"/>
</dbReference>
<protein>
    <recommendedName>
        <fullName evidence="2">F-box domain-containing protein</fullName>
    </recommendedName>
</protein>
<keyword evidence="1" id="KW-0175">Coiled coil</keyword>
<evidence type="ECO:0000259" key="2">
    <source>
        <dbReference type="PROSITE" id="PS50181"/>
    </source>
</evidence>
<dbReference type="EMBL" id="CP017556">
    <property type="protein sequence ID" value="AOW04235.1"/>
    <property type="molecule type" value="Genomic_DNA"/>
</dbReference>
<dbReference type="InterPro" id="IPR001810">
    <property type="entry name" value="F-box_dom"/>
</dbReference>
<dbReference type="RefSeq" id="XP_068138857.1">
    <property type="nucleotide sequence ID" value="XM_068282756.1"/>
</dbReference>
<dbReference type="VEuPathDB" id="FungiDB:YALI0_D18040g"/>
<dbReference type="GeneID" id="94583370"/>
<dbReference type="PROSITE" id="PS50181">
    <property type="entry name" value="FBOX"/>
    <property type="match status" value="1"/>
</dbReference>
<dbReference type="Pfam" id="PF12937">
    <property type="entry name" value="F-box-like"/>
    <property type="match status" value="1"/>
</dbReference>
<dbReference type="InterPro" id="IPR036047">
    <property type="entry name" value="F-box-like_dom_sf"/>
</dbReference>
<evidence type="ECO:0000313" key="3">
    <source>
        <dbReference type="EMBL" id="AOW04235.1"/>
    </source>
</evidence>
<evidence type="ECO:0000256" key="1">
    <source>
        <dbReference type="SAM" id="Coils"/>
    </source>
</evidence>
<dbReference type="VEuPathDB" id="FungiDB:YALI1_D22401g"/>
<dbReference type="AlphaFoldDB" id="A0A1D8NF21"/>
<organism evidence="3 4">
    <name type="scientific">Yarrowia lipolytica</name>
    <name type="common">Candida lipolytica</name>
    <dbReference type="NCBI Taxonomy" id="4952"/>
    <lineage>
        <taxon>Eukaryota</taxon>
        <taxon>Fungi</taxon>
        <taxon>Dikarya</taxon>
        <taxon>Ascomycota</taxon>
        <taxon>Saccharomycotina</taxon>
        <taxon>Dipodascomycetes</taxon>
        <taxon>Dipodascales</taxon>
        <taxon>Dipodascales incertae sedis</taxon>
        <taxon>Yarrowia</taxon>
    </lineage>
</organism>
<accession>A0A1D8NF21</accession>
<dbReference type="SUPFAM" id="SSF81383">
    <property type="entry name" value="F-box domain"/>
    <property type="match status" value="1"/>
</dbReference>
<feature type="domain" description="F-box" evidence="2">
    <location>
        <begin position="1"/>
        <end position="42"/>
    </location>
</feature>
<reference evidence="3 4" key="1">
    <citation type="journal article" date="2016" name="PLoS ONE">
        <title>Sequence Assembly of Yarrowia lipolytica Strain W29/CLIB89 Shows Transposable Element Diversity.</title>
        <authorList>
            <person name="Magnan C."/>
            <person name="Yu J."/>
            <person name="Chang I."/>
            <person name="Jahn E."/>
            <person name="Kanomata Y."/>
            <person name="Wu J."/>
            <person name="Zeller M."/>
            <person name="Oakes M."/>
            <person name="Baldi P."/>
            <person name="Sandmeyer S."/>
        </authorList>
    </citation>
    <scope>NUCLEOTIDE SEQUENCE [LARGE SCALE GENOMIC DNA]</scope>
    <source>
        <strain evidence="4">CLIB89(W29)</strain>
    </source>
</reference>
<feature type="coiled-coil region" evidence="1">
    <location>
        <begin position="92"/>
        <end position="119"/>
    </location>
</feature>
<sequence>MLPPELLHIIIQHLDLASLVSLSQVSRKWRDALCDDFFYRVAARDFNLEHRRFPLRQTWTSSAHIIYTRCVQLISHMTNSSNSCDLVLVPRLIDTLNDRDTTNNEVEELSEKMAQLSITKSSQLKTRLHTSHTTSNITFNCPLPSDFSVLFPTYSLQHLNNGFQQFDDGYCDKYGYIRLTDDPKHYQCYDKPTRDLYTCSNGLVIDLPQNYRVVPSTPTVKSRDAEGIWTERVDFERISRDVASDVVVATSSSTTAVWVCVTGELRVFWWVPRESRGQGTVHSCKISRDWTRNKVQLFVYKSIVLVAVTQIHYIDWSIHSKQVWDVYQVTCDHLKGGDVQVTKIQSHDSSWGNILWYDGLRLCNTPQYACDRTHVIGDTIEPSQWGYGNCIRFNFDSDWIVGYDCDHKLRWIRNSVTGAVERVPEHCMSFVGVSRGRLKVCVFDKGYLQERERIRSTVDV</sequence>